<organism evidence="2">
    <name type="scientific">Marivirga arenosa</name>
    <dbReference type="NCBI Taxonomy" id="3059076"/>
    <lineage>
        <taxon>Bacteria</taxon>
        <taxon>Pseudomonadati</taxon>
        <taxon>Bacteroidota</taxon>
        <taxon>Cytophagia</taxon>
        <taxon>Cytophagales</taxon>
        <taxon>Marivirgaceae</taxon>
        <taxon>Marivirga</taxon>
    </lineage>
</organism>
<feature type="transmembrane region" description="Helical" evidence="1">
    <location>
        <begin position="190"/>
        <end position="206"/>
    </location>
</feature>
<sequence length="207" mass="24079">MKKNFYTKNYFFGLSITIFILSVIAFSDNLLTDVGQPSNSDPIMIIHGLIMFAWTIILIIQTNHVRKMNIAQHKKLGIVGFFIAILMLLSINYLAYLGPDFNELPFFGKANRIFVPVFAVMLIFAYLKRYNKLLHQYLIFVGLLFCMEPILSRFCGNLDLNPMVFAFPIWIGLWISIFIYDIILRRKLHPILYLGFIFFLGVYIIIS</sequence>
<feature type="transmembrane region" description="Helical" evidence="1">
    <location>
        <begin position="110"/>
        <end position="127"/>
    </location>
</feature>
<evidence type="ECO:0000256" key="1">
    <source>
        <dbReference type="SAM" id="Phobius"/>
    </source>
</evidence>
<keyword evidence="1" id="KW-0472">Membrane</keyword>
<feature type="transmembrane region" description="Helical" evidence="1">
    <location>
        <begin position="43"/>
        <end position="64"/>
    </location>
</feature>
<feature type="transmembrane region" description="Helical" evidence="1">
    <location>
        <begin position="163"/>
        <end position="183"/>
    </location>
</feature>
<feature type="transmembrane region" description="Helical" evidence="1">
    <location>
        <begin position="134"/>
        <end position="151"/>
    </location>
</feature>
<gene>
    <name evidence="2" type="ORF">QYS47_30965</name>
</gene>
<accession>A0AA52F151</accession>
<dbReference type="AlphaFoldDB" id="A0AA52F151"/>
<keyword evidence="1" id="KW-0812">Transmembrane</keyword>
<dbReference type="RefSeq" id="WP_322348210.1">
    <property type="nucleotide sequence ID" value="NZ_CP129968.2"/>
</dbReference>
<protein>
    <submittedName>
        <fullName evidence="2">Uncharacterized protein</fullName>
    </submittedName>
</protein>
<name>A0AA52F151_9BACT</name>
<feature type="transmembrane region" description="Helical" evidence="1">
    <location>
        <begin position="76"/>
        <end position="98"/>
    </location>
</feature>
<reference evidence="2" key="1">
    <citation type="submission" date="2023-08" db="EMBL/GenBank/DDBJ databases">
        <title>Comparative genomics and taxonomic characterization of three novel marine species of genus Marivirga.</title>
        <authorList>
            <person name="Muhammad N."/>
            <person name="Kim S.-G."/>
        </authorList>
    </citation>
    <scope>NUCLEOTIDE SEQUENCE</scope>
    <source>
        <strain evidence="2">BKB1-2</strain>
    </source>
</reference>
<dbReference type="Proteomes" id="UP001232019">
    <property type="component" value="Chromosome"/>
</dbReference>
<dbReference type="EMBL" id="CP129968">
    <property type="protein sequence ID" value="WNB18683.1"/>
    <property type="molecule type" value="Genomic_DNA"/>
</dbReference>
<feature type="transmembrane region" description="Helical" evidence="1">
    <location>
        <begin position="12"/>
        <end position="31"/>
    </location>
</feature>
<keyword evidence="1" id="KW-1133">Transmembrane helix</keyword>
<evidence type="ECO:0000313" key="2">
    <source>
        <dbReference type="EMBL" id="WNB18683.1"/>
    </source>
</evidence>
<dbReference type="KEGG" id="marp:QYS47_30965"/>
<proteinExistence type="predicted"/>